<dbReference type="EC" id="1.8.4.12" evidence="7"/>
<dbReference type="PATRIC" id="fig|537010.4.peg.1868"/>
<dbReference type="InterPro" id="IPR036509">
    <property type="entry name" value="Met_Sox_Rdtase_MsrA_sf"/>
</dbReference>
<dbReference type="InterPro" id="IPR002579">
    <property type="entry name" value="Met_Sox_Rdtase_MsrB_dom"/>
</dbReference>
<dbReference type="EC" id="1.8.4.11" evidence="8"/>
<comment type="catalytic activity">
    <reaction evidence="6 8">
        <text>[thioredoxin]-disulfide + L-methionine + H2O = L-methionine (S)-S-oxide + [thioredoxin]-dithiol</text>
        <dbReference type="Rhea" id="RHEA:19993"/>
        <dbReference type="Rhea" id="RHEA-COMP:10698"/>
        <dbReference type="Rhea" id="RHEA-COMP:10700"/>
        <dbReference type="ChEBI" id="CHEBI:15377"/>
        <dbReference type="ChEBI" id="CHEBI:29950"/>
        <dbReference type="ChEBI" id="CHEBI:50058"/>
        <dbReference type="ChEBI" id="CHEBI:57844"/>
        <dbReference type="ChEBI" id="CHEBI:58772"/>
        <dbReference type="EC" id="1.8.4.11"/>
    </reaction>
</comment>
<dbReference type="HOGENOM" id="CLU_031040_0_0_9"/>
<evidence type="ECO:0000256" key="5">
    <source>
        <dbReference type="ARBA" id="ARBA00048488"/>
    </source>
</evidence>
<dbReference type="GO" id="GO:0033743">
    <property type="term" value="F:peptide-methionine (R)-S-oxide reductase activity"/>
    <property type="evidence" value="ECO:0007669"/>
    <property type="project" value="UniProtKB-UniRule"/>
</dbReference>
<evidence type="ECO:0000256" key="4">
    <source>
        <dbReference type="ARBA" id="ARBA00047806"/>
    </source>
</evidence>
<dbReference type="GO" id="GO:0008113">
    <property type="term" value="F:peptide-methionine (S)-S-oxide reductase activity"/>
    <property type="evidence" value="ECO:0007669"/>
    <property type="project" value="UniProtKB-UniRule"/>
</dbReference>
<comment type="catalytic activity">
    <reaction evidence="5 7">
        <text>L-methionyl-[protein] + [thioredoxin]-disulfide + H2O = L-methionyl-(R)-S-oxide-[protein] + [thioredoxin]-dithiol</text>
        <dbReference type="Rhea" id="RHEA:24164"/>
        <dbReference type="Rhea" id="RHEA-COMP:10698"/>
        <dbReference type="Rhea" id="RHEA-COMP:10700"/>
        <dbReference type="Rhea" id="RHEA-COMP:12313"/>
        <dbReference type="Rhea" id="RHEA-COMP:12314"/>
        <dbReference type="ChEBI" id="CHEBI:15377"/>
        <dbReference type="ChEBI" id="CHEBI:16044"/>
        <dbReference type="ChEBI" id="CHEBI:29950"/>
        <dbReference type="ChEBI" id="CHEBI:45764"/>
        <dbReference type="ChEBI" id="CHEBI:50058"/>
        <dbReference type="EC" id="1.8.4.12"/>
    </reaction>
</comment>
<evidence type="ECO:0000256" key="2">
    <source>
        <dbReference type="ARBA" id="ARBA00023002"/>
    </source>
</evidence>
<comment type="similarity">
    <text evidence="7">Belongs to the MsrB Met sulfoxide reductase family.</text>
</comment>
<evidence type="ECO:0000256" key="6">
    <source>
        <dbReference type="ARBA" id="ARBA00048782"/>
    </source>
</evidence>
<evidence type="ECO:0000256" key="7">
    <source>
        <dbReference type="HAMAP-Rule" id="MF_01400"/>
    </source>
</evidence>
<feature type="active site" description="Nucleophile" evidence="7">
    <location>
        <position position="324"/>
    </location>
</feature>
<evidence type="ECO:0000313" key="11">
    <source>
        <dbReference type="Proteomes" id="UP000004416"/>
    </source>
</evidence>
<dbReference type="GO" id="GO:0033744">
    <property type="term" value="F:L-methionine:thioredoxin-disulfide S-oxidoreductase activity"/>
    <property type="evidence" value="ECO:0007669"/>
    <property type="project" value="RHEA"/>
</dbReference>
<evidence type="ECO:0000313" key="10">
    <source>
        <dbReference type="EMBL" id="EHL07235.1"/>
    </source>
</evidence>
<dbReference type="SUPFAM" id="SSF51316">
    <property type="entry name" value="Mss4-like"/>
    <property type="match status" value="1"/>
</dbReference>
<dbReference type="PROSITE" id="PS51790">
    <property type="entry name" value="MSRB"/>
    <property type="match status" value="1"/>
</dbReference>
<dbReference type="HAMAP" id="MF_01400">
    <property type="entry name" value="MsrB"/>
    <property type="match status" value="1"/>
</dbReference>
<dbReference type="AlphaFoldDB" id="G9XM08"/>
<dbReference type="FunFam" id="2.170.150.20:FF:000003">
    <property type="entry name" value="Peptide methionine sulfoxide reductase MsrB"/>
    <property type="match status" value="1"/>
</dbReference>
<dbReference type="HAMAP" id="MF_01401">
    <property type="entry name" value="MsrA"/>
    <property type="match status" value="1"/>
</dbReference>
<dbReference type="NCBIfam" id="TIGR00401">
    <property type="entry name" value="msrA"/>
    <property type="match status" value="1"/>
</dbReference>
<dbReference type="Pfam" id="PF01641">
    <property type="entry name" value="SelR"/>
    <property type="match status" value="1"/>
</dbReference>
<reference evidence="10 11" key="1">
    <citation type="submission" date="2011-08" db="EMBL/GenBank/DDBJ databases">
        <authorList>
            <person name="Weinstock G."/>
            <person name="Sodergren E."/>
            <person name="Clifton S."/>
            <person name="Fulton L."/>
            <person name="Fulton B."/>
            <person name="Courtney L."/>
            <person name="Fronick C."/>
            <person name="Harrison M."/>
            <person name="Strong C."/>
            <person name="Farmer C."/>
            <person name="Delahaunty K."/>
            <person name="Markovic C."/>
            <person name="Hall O."/>
            <person name="Minx P."/>
            <person name="Tomlinson C."/>
            <person name="Mitreva M."/>
            <person name="Hou S."/>
            <person name="Chen J."/>
            <person name="Wollam A."/>
            <person name="Pepin K.H."/>
            <person name="Johnson M."/>
            <person name="Bhonagiri V."/>
            <person name="Zhang X."/>
            <person name="Suruliraj S."/>
            <person name="Warren W."/>
            <person name="Chinwalla A."/>
            <person name="Mardis E.R."/>
            <person name="Wilson R.K."/>
        </authorList>
    </citation>
    <scope>NUCLEOTIDE SEQUENCE [LARGE SCALE GENOMIC DNA]</scope>
    <source>
        <strain evidence="10 11">DP7</strain>
    </source>
</reference>
<evidence type="ECO:0000256" key="3">
    <source>
        <dbReference type="ARBA" id="ARBA00023268"/>
    </source>
</evidence>
<comment type="caution">
    <text evidence="10">The sequence shown here is derived from an EMBL/GenBank/DDBJ whole genome shotgun (WGS) entry which is preliminary data.</text>
</comment>
<comment type="caution">
    <text evidence="7">Lacks conserved residue(s) required for the propagation of feature annotation.</text>
</comment>
<dbReference type="EMBL" id="AFZX01000045">
    <property type="protein sequence ID" value="EHL07235.1"/>
    <property type="molecule type" value="Genomic_DNA"/>
</dbReference>
<evidence type="ECO:0000256" key="8">
    <source>
        <dbReference type="HAMAP-Rule" id="MF_01401"/>
    </source>
</evidence>
<dbReference type="PANTHER" id="PTHR43774:SF1">
    <property type="entry name" value="PEPTIDE METHIONINE SULFOXIDE REDUCTASE MSRA 2"/>
    <property type="match status" value="1"/>
</dbReference>
<dbReference type="PANTHER" id="PTHR43774">
    <property type="entry name" value="PEPTIDE METHIONINE SULFOXIDE REDUCTASE"/>
    <property type="match status" value="1"/>
</dbReference>
<comment type="catalytic activity">
    <reaction evidence="4 8">
        <text>L-methionyl-[protein] + [thioredoxin]-disulfide + H2O = L-methionyl-(S)-S-oxide-[protein] + [thioredoxin]-dithiol</text>
        <dbReference type="Rhea" id="RHEA:14217"/>
        <dbReference type="Rhea" id="RHEA-COMP:10698"/>
        <dbReference type="Rhea" id="RHEA-COMP:10700"/>
        <dbReference type="Rhea" id="RHEA-COMP:12313"/>
        <dbReference type="Rhea" id="RHEA-COMP:12315"/>
        <dbReference type="ChEBI" id="CHEBI:15377"/>
        <dbReference type="ChEBI" id="CHEBI:16044"/>
        <dbReference type="ChEBI" id="CHEBI:29950"/>
        <dbReference type="ChEBI" id="CHEBI:44120"/>
        <dbReference type="ChEBI" id="CHEBI:50058"/>
        <dbReference type="EC" id="1.8.4.11"/>
    </reaction>
</comment>
<name>G9XM08_DESHA</name>
<dbReference type="InterPro" id="IPR002569">
    <property type="entry name" value="Met_Sox_Rdtase_MsrA_dom"/>
</dbReference>
<organism evidence="10 11">
    <name type="scientific">Desulfitobacterium hafniense DP7</name>
    <dbReference type="NCBI Taxonomy" id="537010"/>
    <lineage>
        <taxon>Bacteria</taxon>
        <taxon>Bacillati</taxon>
        <taxon>Bacillota</taxon>
        <taxon>Clostridia</taxon>
        <taxon>Eubacteriales</taxon>
        <taxon>Desulfitobacteriaceae</taxon>
        <taxon>Desulfitobacterium</taxon>
    </lineage>
</organism>
<proteinExistence type="inferred from homology"/>
<dbReference type="InterPro" id="IPR011057">
    <property type="entry name" value="Mss4-like_sf"/>
</dbReference>
<protein>
    <recommendedName>
        <fullName evidence="7 8">Multifunctional fusion protein</fullName>
    </recommendedName>
    <domain>
        <recommendedName>
            <fullName evidence="8">Peptide methionine sulfoxide reductase MsrA</fullName>
            <shortName evidence="8">Protein-methionine-S-oxide reductase</shortName>
            <ecNumber evidence="8">1.8.4.11</ecNumber>
        </recommendedName>
        <alternativeName>
            <fullName evidence="8">Peptide-methionine (S)-S-oxide reductase</fullName>
            <shortName evidence="8">Peptide Met(O) reductase</shortName>
        </alternativeName>
    </domain>
    <domain>
        <recommendedName>
            <fullName evidence="7">Peptide methionine sulfoxide reductase MsrB</fullName>
            <ecNumber evidence="7">1.8.4.12</ecNumber>
        </recommendedName>
        <alternativeName>
            <fullName evidence="7">Peptide-methionine (R)-S-oxide reductase</fullName>
        </alternativeName>
    </domain>
</protein>
<dbReference type="Gene3D" id="3.30.1060.10">
    <property type="entry name" value="Peptide methionine sulphoxide reductase MsrA"/>
    <property type="match status" value="1"/>
</dbReference>
<feature type="domain" description="MsrB" evidence="9">
    <location>
        <begin position="213"/>
        <end position="335"/>
    </location>
</feature>
<evidence type="ECO:0000256" key="1">
    <source>
        <dbReference type="ARBA" id="ARBA00005591"/>
    </source>
</evidence>
<dbReference type="RefSeq" id="WP_005811450.1">
    <property type="nucleotide sequence ID" value="NZ_JH414464.1"/>
</dbReference>
<dbReference type="Gene3D" id="2.170.150.20">
    <property type="entry name" value="Peptide methionine sulfoxide reductase"/>
    <property type="match status" value="1"/>
</dbReference>
<comment type="similarity">
    <text evidence="1 8">Belongs to the MsrA Met sulfoxide reductase family.</text>
</comment>
<comment type="function">
    <text evidence="8">Has an important function as a repair enzyme for proteins that have been inactivated by oxidation. Catalyzes the reversible oxidation-reduction of methionine sulfoxide in proteins to methionine.</text>
</comment>
<keyword evidence="3" id="KW-0511">Multifunctional enzyme</keyword>
<dbReference type="NCBIfam" id="TIGR00357">
    <property type="entry name" value="peptide-methionine (R)-S-oxide reductase MsrB"/>
    <property type="match status" value="1"/>
</dbReference>
<dbReference type="SUPFAM" id="SSF55068">
    <property type="entry name" value="Peptide methionine sulfoxide reductase"/>
    <property type="match status" value="1"/>
</dbReference>
<keyword evidence="2 7" id="KW-0560">Oxidoreductase</keyword>
<accession>G9XM08</accession>
<evidence type="ECO:0000259" key="9">
    <source>
        <dbReference type="PROSITE" id="PS51790"/>
    </source>
</evidence>
<sequence>MRFLIIDEKSYDLDKDNFRLASPSYAQRREDFMTADKTNTEIATFAGGCFWCMESVYSPLPGVLEVLSGYTGGHVENPTYNEVCSHTTGHREAIQIKFNPNIVSYKELLALFWRQNDPTDPGGQFHDRGESYQTAVFYHSEEQRRLAEESKQALISSSHFDKPIVTEILPAAPFYPAEDYHQGYHQKNAFRYALYRQGSGRDAFINKHWAKEKEQLKKRLTPLQFHVTQEKGTEPPFQNELWNNKQEGIYVDVVSGEPLFSSRDKFDSGCGWPSFTRPVLKSNIVEKIDLSHNMTRTEVISRNSESHLGHVFDDGPGPDGLRYCINSAALRFIPKEDLEREGYGDLLRLFRD</sequence>
<dbReference type="Proteomes" id="UP000004416">
    <property type="component" value="Unassembled WGS sequence"/>
</dbReference>
<gene>
    <name evidence="8" type="primary">msrA</name>
    <name evidence="7" type="synonym">msrB</name>
    <name evidence="10" type="ORF">HMPREF0322_01994</name>
</gene>
<dbReference type="Pfam" id="PF01625">
    <property type="entry name" value="PMSR"/>
    <property type="match status" value="1"/>
</dbReference>
<feature type="active site" evidence="8">
    <location>
        <position position="49"/>
    </location>
</feature>